<evidence type="ECO:0000256" key="1">
    <source>
        <dbReference type="SAM" id="MobiDB-lite"/>
    </source>
</evidence>
<name>A0A2K9VA20_9CAUD</name>
<dbReference type="Proteomes" id="UP000241665">
    <property type="component" value="Segment"/>
</dbReference>
<accession>A0A2K9VA20</accession>
<dbReference type="Gene3D" id="1.10.530.10">
    <property type="match status" value="1"/>
</dbReference>
<sequence length="644" mass="69696">MAQITWRNVDAPSFSGVGDSIRTFSNMLGNATAGLSNALGDFRNSARQQAGDAIMAEAMRYQDPNEYRNALASGALFAGYDPSLISSRTMENLDNRAGNLLDQASKQQNLDFTRYSNDRTMKVNAATDAAAPALQELALAYQSGDPRKVQAAQAQYGDVLKTLPAGVVMDYMNNLQGQGTAGIGQRRSLFDLGVDMRNDADTQAAMQLLNNIRRGAYSADDARMLAEGTFDQMSPGAVSRALSQLDRAYPGAYTPGTGSASLSPPGTQGTRNGSAYDTTYKFTPTDVPITQMNLGEVVQHQDTMKKTLGASPVGAYQINQDTLKDFAPKVFGEDWQNIPMSPENQDKLGEAIFNARKNGNLKSTWAALPDDTPGAYKNLSWDEMKDYIAQAETGNSINPLQEQAFTSVAGNTVGTRNMQNIGNTLLPEYQAATVDPSTTGQVAKRIIDSNELKGINQGALVRQINEVAKQNAISPAMAGAIIQRSITGKPEGWFSGIRNAFDIDVIDLGGDYQLDKAAVEANAKLATTGTAIEQNARNQLTAQIQSNIYAAQNTLDTALADLREVQRRIQTGQENLRSVLPRYQERVNTAKRLLDGARSAVAADPQNLDIKSLQNIKQEESEANRRSLGRDAGRRLGIPDIFPR</sequence>
<organism evidence="2 3">
    <name type="scientific">Escherichia phage PMBT57</name>
    <dbReference type="NCBI Taxonomy" id="2079259"/>
    <lineage>
        <taxon>Viruses</taxon>
        <taxon>Duplodnaviria</taxon>
        <taxon>Heunggongvirae</taxon>
        <taxon>Uroviricota</taxon>
        <taxon>Caudoviricetes</taxon>
        <taxon>Schitoviridae</taxon>
        <taxon>Enquatrovirinae</taxon>
        <taxon>Enquatrovirus</taxon>
        <taxon>Enquatrovirus N4</taxon>
    </lineage>
</organism>
<reference evidence="2 3" key="1">
    <citation type="submission" date="2018-01" db="EMBL/GenBank/DDBJ databases">
        <title>Characterization of the virulent Escherichia coli phage PMBT57 of the N4-like group with a broad host range.</title>
        <authorList>
            <person name="Koberg S."/>
            <person name="Brinks E."/>
        </authorList>
    </citation>
    <scope>NUCLEOTIDE SEQUENCE [LARGE SCALE GENOMIC DNA]</scope>
</reference>
<evidence type="ECO:0000313" key="2">
    <source>
        <dbReference type="EMBL" id="AUV59055.1"/>
    </source>
</evidence>
<proteinExistence type="predicted"/>
<feature type="region of interest" description="Disordered" evidence="1">
    <location>
        <begin position="621"/>
        <end position="644"/>
    </location>
</feature>
<dbReference type="EMBL" id="MG770228">
    <property type="protein sequence ID" value="AUV59055.1"/>
    <property type="molecule type" value="Genomic_DNA"/>
</dbReference>
<feature type="compositionally biased region" description="Basic and acidic residues" evidence="1">
    <location>
        <begin position="621"/>
        <end position="634"/>
    </location>
</feature>
<protein>
    <submittedName>
        <fullName evidence="2">Uncharacterized protein</fullName>
    </submittedName>
</protein>
<evidence type="ECO:0000313" key="3">
    <source>
        <dbReference type="Proteomes" id="UP000241665"/>
    </source>
</evidence>